<dbReference type="Gene3D" id="1.10.420.10">
    <property type="entry name" value="Peroxidase, domain 2"/>
    <property type="match status" value="1"/>
</dbReference>
<dbReference type="SUPFAM" id="SSF48113">
    <property type="entry name" value="Heme-dependent peroxidases"/>
    <property type="match status" value="1"/>
</dbReference>
<evidence type="ECO:0000256" key="18">
    <source>
        <dbReference type="PIRSR" id="PIRSR600823-4"/>
    </source>
</evidence>
<feature type="disulfide bond" evidence="19">
    <location>
        <begin position="204"/>
        <end position="231"/>
    </location>
</feature>
<evidence type="ECO:0000256" key="3">
    <source>
        <dbReference type="ARBA" id="ARBA00006873"/>
    </source>
</evidence>
<comment type="function">
    <text evidence="20">Removal of H(2)O(2), oxidation of toxic reductants, biosynthesis and degradation of lignin, suberization, auxin catabolism, response to environmental stresses such as wounding, pathogen attack and oxidative stress.</text>
</comment>
<dbReference type="PROSITE" id="PS50873">
    <property type="entry name" value="PEROXIDASE_4"/>
    <property type="match status" value="1"/>
</dbReference>
<protein>
    <recommendedName>
        <fullName evidence="4 20">Peroxidase</fullName>
        <ecNumber evidence="4 20">1.11.1.7</ecNumber>
    </recommendedName>
</protein>
<dbReference type="InterPro" id="IPR019794">
    <property type="entry name" value="Peroxidases_AS"/>
</dbReference>
<keyword evidence="10 20" id="KW-0560">Oxidoreductase</keyword>
<dbReference type="OrthoDB" id="2113341at2759"/>
<evidence type="ECO:0000256" key="20">
    <source>
        <dbReference type="RuleBase" id="RU362060"/>
    </source>
</evidence>
<dbReference type="PROSITE" id="PS00436">
    <property type="entry name" value="PEROXIDASE_2"/>
    <property type="match status" value="1"/>
</dbReference>
<sequence>MAMPACNGFMVVLVVAMAATLSMASLAAGTLQYDFYSKTSCPKAEEAIHNATWSIIKNDRTMGAAFMRLFFHDCFVRGCDASVLLVQSNRNPQPERAAIPLRGLDVVDQIKTAVDNFCGKGVVSCADILAFAARDTVAIQGGFTFAMPGGRRDGLISSASDVIQFIPSPAMNADQLIQSFGVKGLSADDLVALSGAHSFGETHCSFVTPRLYPTLDPTMDATLAGNLKNACPRNSGGSRMLNMNNVSADPNVLSNQYYSNVLAGKVMFTSDQTLASSGNTASLVNQNAGNPVAWMARFAAAQVKMGQIEVLTGTAVCGNGSSPSHTVLHGQNGSQMGQFARHSSCETKQSGIPGL</sequence>
<feature type="disulfide bond" evidence="19">
    <location>
        <begin position="41"/>
        <end position="118"/>
    </location>
</feature>
<evidence type="ECO:0000256" key="8">
    <source>
        <dbReference type="ARBA" id="ARBA00022723"/>
    </source>
</evidence>
<evidence type="ECO:0000256" key="19">
    <source>
        <dbReference type="PIRSR" id="PIRSR600823-5"/>
    </source>
</evidence>
<evidence type="ECO:0000256" key="14">
    <source>
        <dbReference type="ARBA" id="ARBA00023324"/>
    </source>
</evidence>
<dbReference type="EMBL" id="RWGY01000029">
    <property type="protein sequence ID" value="TVU18010.1"/>
    <property type="molecule type" value="Genomic_DNA"/>
</dbReference>
<feature type="binding site" description="axial binding residue" evidence="17">
    <location>
        <position position="197"/>
    </location>
    <ligand>
        <name>heme b</name>
        <dbReference type="ChEBI" id="CHEBI:60344"/>
    </ligand>
    <ligandPart>
        <name>Fe</name>
        <dbReference type="ChEBI" id="CHEBI:18248"/>
    </ligandPart>
</feature>
<dbReference type="CDD" id="cd00693">
    <property type="entry name" value="secretory_peroxidase"/>
    <property type="match status" value="1"/>
</dbReference>
<keyword evidence="7 20" id="KW-0349">Heme</keyword>
<dbReference type="InterPro" id="IPR019793">
    <property type="entry name" value="Peroxidases_heam-ligand_BS"/>
</dbReference>
<dbReference type="AlphaFoldDB" id="A0A5J9U4C7"/>
<evidence type="ECO:0000313" key="23">
    <source>
        <dbReference type="Proteomes" id="UP000324897"/>
    </source>
</evidence>
<dbReference type="PRINTS" id="PR00458">
    <property type="entry name" value="PEROXIDASE"/>
</dbReference>
<comment type="cofactor">
    <cofactor evidence="17 20">
        <name>Ca(2+)</name>
        <dbReference type="ChEBI" id="CHEBI:29108"/>
    </cofactor>
    <text evidence="17 20">Binds 2 calcium ions per subunit.</text>
</comment>
<dbReference type="InterPro" id="IPR000823">
    <property type="entry name" value="Peroxidase_pln"/>
</dbReference>
<evidence type="ECO:0000256" key="13">
    <source>
        <dbReference type="ARBA" id="ARBA00023180"/>
    </source>
</evidence>
<evidence type="ECO:0000256" key="16">
    <source>
        <dbReference type="PIRSR" id="PIRSR600823-2"/>
    </source>
</evidence>
<evidence type="ECO:0000256" key="15">
    <source>
        <dbReference type="PIRSR" id="PIRSR600823-1"/>
    </source>
</evidence>
<comment type="catalytic activity">
    <reaction evidence="1 20">
        <text>2 a phenolic donor + H2O2 = 2 a phenolic radical donor + 2 H2O</text>
        <dbReference type="Rhea" id="RHEA:56136"/>
        <dbReference type="ChEBI" id="CHEBI:15377"/>
        <dbReference type="ChEBI" id="CHEBI:16240"/>
        <dbReference type="ChEBI" id="CHEBI:139520"/>
        <dbReference type="ChEBI" id="CHEBI:139521"/>
        <dbReference type="EC" id="1.11.1.7"/>
    </reaction>
</comment>
<evidence type="ECO:0000256" key="6">
    <source>
        <dbReference type="ARBA" id="ARBA00022559"/>
    </source>
</evidence>
<dbReference type="GO" id="GO:0020037">
    <property type="term" value="F:heme binding"/>
    <property type="evidence" value="ECO:0007669"/>
    <property type="project" value="UniProtKB-UniRule"/>
</dbReference>
<dbReference type="InterPro" id="IPR010255">
    <property type="entry name" value="Haem_peroxidase_sf"/>
</dbReference>
<keyword evidence="12 19" id="KW-1015">Disulfide bond</keyword>
<feature type="binding site" evidence="17">
    <location>
        <position position="95"/>
    </location>
    <ligand>
        <name>Ca(2+)</name>
        <dbReference type="ChEBI" id="CHEBI:29108"/>
        <label>1</label>
    </ligand>
</feature>
<dbReference type="FunFam" id="1.10.420.10:FF:000006">
    <property type="entry name" value="Peroxidase"/>
    <property type="match status" value="1"/>
</dbReference>
<evidence type="ECO:0000256" key="17">
    <source>
        <dbReference type="PIRSR" id="PIRSR600823-3"/>
    </source>
</evidence>
<dbReference type="GO" id="GO:0042744">
    <property type="term" value="P:hydrogen peroxide catabolic process"/>
    <property type="evidence" value="ECO:0007669"/>
    <property type="project" value="UniProtKB-KW"/>
</dbReference>
<reference evidence="22 23" key="1">
    <citation type="journal article" date="2019" name="Sci. Rep.">
        <title>A high-quality genome of Eragrostis curvula grass provides insights into Poaceae evolution and supports new strategies to enhance forage quality.</title>
        <authorList>
            <person name="Carballo J."/>
            <person name="Santos B.A.C.M."/>
            <person name="Zappacosta D."/>
            <person name="Garbus I."/>
            <person name="Selva J.P."/>
            <person name="Gallo C.A."/>
            <person name="Diaz A."/>
            <person name="Albertini E."/>
            <person name="Caccamo M."/>
            <person name="Echenique V."/>
        </authorList>
    </citation>
    <scope>NUCLEOTIDE SEQUENCE [LARGE SCALE GENOMIC DNA]</scope>
    <source>
        <strain evidence="23">cv. Victoria</strain>
        <tissue evidence="22">Leaf</tissue>
    </source>
</reference>
<evidence type="ECO:0000256" key="9">
    <source>
        <dbReference type="ARBA" id="ARBA00022837"/>
    </source>
</evidence>
<evidence type="ECO:0000259" key="21">
    <source>
        <dbReference type="PROSITE" id="PS50873"/>
    </source>
</evidence>
<organism evidence="22 23">
    <name type="scientific">Eragrostis curvula</name>
    <name type="common">weeping love grass</name>
    <dbReference type="NCBI Taxonomy" id="38414"/>
    <lineage>
        <taxon>Eukaryota</taxon>
        <taxon>Viridiplantae</taxon>
        <taxon>Streptophyta</taxon>
        <taxon>Embryophyta</taxon>
        <taxon>Tracheophyta</taxon>
        <taxon>Spermatophyta</taxon>
        <taxon>Magnoliopsida</taxon>
        <taxon>Liliopsida</taxon>
        <taxon>Poales</taxon>
        <taxon>Poaceae</taxon>
        <taxon>PACMAD clade</taxon>
        <taxon>Chloridoideae</taxon>
        <taxon>Eragrostideae</taxon>
        <taxon>Eragrostidinae</taxon>
        <taxon>Eragrostis</taxon>
    </lineage>
</organism>
<evidence type="ECO:0000313" key="22">
    <source>
        <dbReference type="EMBL" id="TVU18010.1"/>
    </source>
</evidence>
<keyword evidence="11 17" id="KW-0408">Iron</keyword>
<dbReference type="GO" id="GO:0005576">
    <property type="term" value="C:extracellular region"/>
    <property type="evidence" value="ECO:0007669"/>
    <property type="project" value="UniProtKB-SubCell"/>
</dbReference>
<evidence type="ECO:0000256" key="1">
    <source>
        <dbReference type="ARBA" id="ARBA00000189"/>
    </source>
</evidence>
<dbReference type="Proteomes" id="UP000324897">
    <property type="component" value="Chromosome 7"/>
</dbReference>
<feature type="signal peptide" evidence="20">
    <location>
        <begin position="1"/>
        <end position="24"/>
    </location>
</feature>
<evidence type="ECO:0000256" key="7">
    <source>
        <dbReference type="ARBA" id="ARBA00022617"/>
    </source>
</evidence>
<dbReference type="GO" id="GO:0140825">
    <property type="term" value="F:lactoperoxidase activity"/>
    <property type="evidence" value="ECO:0007669"/>
    <property type="project" value="UniProtKB-EC"/>
</dbReference>
<dbReference type="Pfam" id="PF00141">
    <property type="entry name" value="peroxidase"/>
    <property type="match status" value="1"/>
</dbReference>
<comment type="similarity">
    <text evidence="3">Belongs to the peroxidase family. Ascorbate peroxidase subfamily.</text>
</comment>
<feature type="non-terminal residue" evidence="22">
    <location>
        <position position="1"/>
    </location>
</feature>
<evidence type="ECO:0000256" key="12">
    <source>
        <dbReference type="ARBA" id="ARBA00023157"/>
    </source>
</evidence>
<keyword evidence="13" id="KW-0325">Glycoprotein</keyword>
<dbReference type="EC" id="1.11.1.7" evidence="4 20"/>
<dbReference type="Gramene" id="TVU18010">
    <property type="protein sequence ID" value="TVU18010"/>
    <property type="gene ID" value="EJB05_34075"/>
</dbReference>
<name>A0A5J9U4C7_9POAL</name>
<feature type="disulfide bond" evidence="19">
    <location>
        <begin position="74"/>
        <end position="79"/>
    </location>
</feature>
<dbReference type="PANTHER" id="PTHR31235">
    <property type="entry name" value="PEROXIDASE 25-RELATED"/>
    <property type="match status" value="1"/>
</dbReference>
<evidence type="ECO:0000256" key="10">
    <source>
        <dbReference type="ARBA" id="ARBA00023002"/>
    </source>
</evidence>
<evidence type="ECO:0000256" key="11">
    <source>
        <dbReference type="ARBA" id="ARBA00023004"/>
    </source>
</evidence>
<keyword evidence="9 17" id="KW-0106">Calcium</keyword>
<feature type="active site" description="Proton acceptor" evidence="15">
    <location>
        <position position="72"/>
    </location>
</feature>
<feature type="binding site" evidence="17">
    <location>
        <position position="78"/>
    </location>
    <ligand>
        <name>Ca(2+)</name>
        <dbReference type="ChEBI" id="CHEBI:29108"/>
        <label>1</label>
    </ligand>
</feature>
<evidence type="ECO:0000256" key="2">
    <source>
        <dbReference type="ARBA" id="ARBA00004613"/>
    </source>
</evidence>
<dbReference type="GO" id="GO:0046872">
    <property type="term" value="F:metal ion binding"/>
    <property type="evidence" value="ECO:0007669"/>
    <property type="project" value="UniProtKB-UniRule"/>
</dbReference>
<proteinExistence type="inferred from homology"/>
<accession>A0A5J9U4C7</accession>
<keyword evidence="23" id="KW-1185">Reference proteome</keyword>
<feature type="domain" description="Plant heme peroxidase family profile" evidence="21">
    <location>
        <begin position="30"/>
        <end position="319"/>
    </location>
</feature>
<evidence type="ECO:0000256" key="4">
    <source>
        <dbReference type="ARBA" id="ARBA00012313"/>
    </source>
</evidence>
<keyword evidence="8 17" id="KW-0479">Metal-binding</keyword>
<dbReference type="PRINTS" id="PR00461">
    <property type="entry name" value="PLPEROXIDASE"/>
</dbReference>
<dbReference type="GO" id="GO:0006979">
    <property type="term" value="P:response to oxidative stress"/>
    <property type="evidence" value="ECO:0007669"/>
    <property type="project" value="UniProtKB-UniRule"/>
</dbReference>
<comment type="subcellular location">
    <subcellularLocation>
        <location evidence="2 20">Secreted</location>
    </subcellularLocation>
</comment>
<gene>
    <name evidence="22" type="ORF">EJB05_34075</name>
</gene>
<comment type="similarity">
    <text evidence="20">Belongs to the peroxidase family. Classical plant (class III) peroxidase subfamily.</text>
</comment>
<evidence type="ECO:0000256" key="5">
    <source>
        <dbReference type="ARBA" id="ARBA00022525"/>
    </source>
</evidence>
<feature type="binding site" evidence="17">
    <location>
        <position position="82"/>
    </location>
    <ligand>
        <name>Ca(2+)</name>
        <dbReference type="ChEBI" id="CHEBI:29108"/>
        <label>1</label>
    </ligand>
</feature>
<dbReference type="InterPro" id="IPR033905">
    <property type="entry name" value="Secretory_peroxidase"/>
</dbReference>
<dbReference type="Gene3D" id="1.10.520.10">
    <property type="match status" value="1"/>
</dbReference>
<dbReference type="PROSITE" id="PS00435">
    <property type="entry name" value="PEROXIDASE_1"/>
    <property type="match status" value="1"/>
</dbReference>
<feature type="binding site" evidence="16">
    <location>
        <position position="167"/>
    </location>
    <ligand>
        <name>substrate</name>
    </ligand>
</feature>
<keyword evidence="5 20" id="KW-0964">Secreted</keyword>
<dbReference type="InterPro" id="IPR002016">
    <property type="entry name" value="Haem_peroxidase"/>
</dbReference>
<keyword evidence="6 20" id="KW-0575">Peroxidase</keyword>
<comment type="caution">
    <text evidence="22">The sequence shown here is derived from an EMBL/GenBank/DDBJ whole genome shotgun (WGS) entry which is preliminary data.</text>
</comment>
<comment type="cofactor">
    <cofactor evidence="17 20">
        <name>heme b</name>
        <dbReference type="ChEBI" id="CHEBI:60344"/>
    </cofactor>
    <text evidence="17 20">Binds 1 heme b (iron(II)-protoporphyrin IX) group per subunit.</text>
</comment>
<feature type="site" description="Transition state stabilizer" evidence="18">
    <location>
        <position position="68"/>
    </location>
</feature>
<keyword evidence="20" id="KW-0732">Signal</keyword>
<keyword evidence="14 20" id="KW-0376">Hydrogen peroxide</keyword>
<feature type="binding site" evidence="17">
    <location>
        <position position="80"/>
    </location>
    <ligand>
        <name>Ca(2+)</name>
        <dbReference type="ChEBI" id="CHEBI:29108"/>
        <label>1</label>
    </ligand>
</feature>
<feature type="binding site" evidence="17">
    <location>
        <position position="73"/>
    </location>
    <ligand>
        <name>Ca(2+)</name>
        <dbReference type="ChEBI" id="CHEBI:29108"/>
        <label>1</label>
    </ligand>
</feature>
<feature type="chain" id="PRO_5023964440" description="Peroxidase" evidence="20">
    <location>
        <begin position="25"/>
        <end position="355"/>
    </location>
</feature>
<feature type="binding site" evidence="17">
    <location>
        <position position="76"/>
    </location>
    <ligand>
        <name>Ca(2+)</name>
        <dbReference type="ChEBI" id="CHEBI:29108"/>
        <label>1</label>
    </ligand>
</feature>